<proteinExistence type="predicted"/>
<dbReference type="OrthoDB" id="9866124at2"/>
<dbReference type="EMBL" id="LT629749">
    <property type="protein sequence ID" value="SDR69807.1"/>
    <property type="molecule type" value="Genomic_DNA"/>
</dbReference>
<organism evidence="1 2">
    <name type="scientific">Friedmanniella luteola</name>
    <dbReference type="NCBI Taxonomy" id="546871"/>
    <lineage>
        <taxon>Bacteria</taxon>
        <taxon>Bacillati</taxon>
        <taxon>Actinomycetota</taxon>
        <taxon>Actinomycetes</taxon>
        <taxon>Propionibacteriales</taxon>
        <taxon>Nocardioidaceae</taxon>
        <taxon>Friedmanniella</taxon>
    </lineage>
</organism>
<dbReference type="Proteomes" id="UP000199092">
    <property type="component" value="Chromosome I"/>
</dbReference>
<keyword evidence="2" id="KW-1185">Reference proteome</keyword>
<reference evidence="1 2" key="1">
    <citation type="submission" date="2016-10" db="EMBL/GenBank/DDBJ databases">
        <authorList>
            <person name="de Groot N.N."/>
        </authorList>
    </citation>
    <scope>NUCLEOTIDE SEQUENCE [LARGE SCALE GENOMIC DNA]</scope>
    <source>
        <strain evidence="1 2">DSM 21741</strain>
    </source>
</reference>
<evidence type="ECO:0000313" key="2">
    <source>
        <dbReference type="Proteomes" id="UP000199092"/>
    </source>
</evidence>
<dbReference type="STRING" id="546871.SAMN04488543_0096"/>
<gene>
    <name evidence="1" type="ORF">SAMN04488543_0096</name>
</gene>
<sequence>MTQDDQLVIGFTMATTISADLTVQLTASPGTRVTAHDQPALVITATVHAAVPVSLQLTAPTGSGSASNVQDHLHVMDDQLHIGIPSSLLVTVGPQWHWSATATSGEARGRCPLNAGSAASDSAVIVG</sequence>
<dbReference type="RefSeq" id="WP_091408608.1">
    <property type="nucleotide sequence ID" value="NZ_LT629749.1"/>
</dbReference>
<dbReference type="AlphaFoldDB" id="A0A1H1L5X7"/>
<name>A0A1H1L5X7_9ACTN</name>
<evidence type="ECO:0000313" key="1">
    <source>
        <dbReference type="EMBL" id="SDR69807.1"/>
    </source>
</evidence>
<protein>
    <submittedName>
        <fullName evidence="1">Uncharacterized protein</fullName>
    </submittedName>
</protein>
<accession>A0A1H1L5X7</accession>